<accession>A0A0E0R9L9</accession>
<feature type="region of interest" description="Disordered" evidence="1">
    <location>
        <begin position="429"/>
        <end position="465"/>
    </location>
</feature>
<organism evidence="2 3">
    <name type="scientific">Oryza rufipogon</name>
    <name type="common">Brownbeard rice</name>
    <name type="synonym">Asian wild rice</name>
    <dbReference type="NCBI Taxonomy" id="4529"/>
    <lineage>
        <taxon>Eukaryota</taxon>
        <taxon>Viridiplantae</taxon>
        <taxon>Streptophyta</taxon>
        <taxon>Embryophyta</taxon>
        <taxon>Tracheophyta</taxon>
        <taxon>Spermatophyta</taxon>
        <taxon>Magnoliopsida</taxon>
        <taxon>Liliopsida</taxon>
        <taxon>Poales</taxon>
        <taxon>Poaceae</taxon>
        <taxon>BOP clade</taxon>
        <taxon>Oryzoideae</taxon>
        <taxon>Oryzeae</taxon>
        <taxon>Oryzinae</taxon>
        <taxon>Oryza</taxon>
    </lineage>
</organism>
<dbReference type="GO" id="GO:0019843">
    <property type="term" value="F:rRNA binding"/>
    <property type="evidence" value="ECO:0007669"/>
    <property type="project" value="InterPro"/>
</dbReference>
<dbReference type="AlphaFoldDB" id="A0A0E0R9L9"/>
<feature type="region of interest" description="Disordered" evidence="1">
    <location>
        <begin position="382"/>
        <end position="417"/>
    </location>
</feature>
<dbReference type="PANTHER" id="PTHR35512:SF1">
    <property type="entry name" value="OS11G0550900 PROTEIN"/>
    <property type="match status" value="1"/>
</dbReference>
<dbReference type="GO" id="GO:0006412">
    <property type="term" value="P:translation"/>
    <property type="evidence" value="ECO:0007669"/>
    <property type="project" value="InterPro"/>
</dbReference>
<name>A0A0E0R9L9_ORYRU</name>
<protein>
    <submittedName>
        <fullName evidence="2">Uncharacterized protein</fullName>
    </submittedName>
</protein>
<dbReference type="eggNOG" id="ENOG502QPZJ">
    <property type="taxonomic scope" value="Eukaryota"/>
</dbReference>
<feature type="compositionally biased region" description="Basic residues" evidence="1">
    <location>
        <begin position="383"/>
        <end position="398"/>
    </location>
</feature>
<proteinExistence type="predicted"/>
<dbReference type="STRING" id="4529.A0A0E0R9L9"/>
<dbReference type="EnsemblPlants" id="ORUFI11G17810.1">
    <property type="protein sequence ID" value="ORUFI11G17810.1"/>
    <property type="gene ID" value="ORUFI11G17810"/>
</dbReference>
<dbReference type="InterPro" id="IPR020526">
    <property type="entry name" value="Ribosomal_cL38"/>
</dbReference>
<dbReference type="Proteomes" id="UP000008022">
    <property type="component" value="Unassembled WGS sequence"/>
</dbReference>
<dbReference type="GO" id="GO:0003735">
    <property type="term" value="F:structural constituent of ribosome"/>
    <property type="evidence" value="ECO:0007669"/>
    <property type="project" value="InterPro"/>
</dbReference>
<evidence type="ECO:0000313" key="2">
    <source>
        <dbReference type="EnsemblPlants" id="ORUFI11G17810.1"/>
    </source>
</evidence>
<dbReference type="GO" id="GO:0009507">
    <property type="term" value="C:chloroplast"/>
    <property type="evidence" value="ECO:0007669"/>
    <property type="project" value="InterPro"/>
</dbReference>
<dbReference type="GO" id="GO:0005840">
    <property type="term" value="C:ribosome"/>
    <property type="evidence" value="ECO:0007669"/>
    <property type="project" value="InterPro"/>
</dbReference>
<evidence type="ECO:0000313" key="3">
    <source>
        <dbReference type="Proteomes" id="UP000008022"/>
    </source>
</evidence>
<dbReference type="HOGENOM" id="CLU_595009_0_0_1"/>
<feature type="compositionally biased region" description="Basic and acidic residues" evidence="1">
    <location>
        <begin position="265"/>
        <end position="278"/>
    </location>
</feature>
<dbReference type="Pfam" id="PF17257">
    <property type="entry name" value="DUF5323"/>
    <property type="match status" value="1"/>
</dbReference>
<reference evidence="3" key="1">
    <citation type="submission" date="2013-06" db="EMBL/GenBank/DDBJ databases">
        <authorList>
            <person name="Zhao Q."/>
        </authorList>
    </citation>
    <scope>NUCLEOTIDE SEQUENCE</scope>
    <source>
        <strain evidence="3">cv. W1943</strain>
    </source>
</reference>
<sequence length="474" mass="51611">MLGFSTGQLVVILGACSLMMKRSDMIKIARVAGRMTGRAVGRLMLFRRQMDEILEQTAAKQVNKELKDAMTQLDSIRYEVQNLSRFTPGQFMRQHNPVGMDPKAGKNDAIDGSALNLEELRHQIRSMVHDEIESFYRTNPDKFSGRLDNADTVNRSVSPVEGREVDEAGIPTMLASKDMKLANTGSTDLHSKATMYARLTESPEMSGSSGHQFEERDGLLNVLPISAESAGLLPSRSDKPQGSDLLLEATLEAEVAEHAKYFAQQHHDELRKERENGRSDLTPFRTNGSDPTPPLSATPHNTTQGKKRKTKNPIRIRLIPSSTLSRTKNLTMSPVTALLAGAAAPLPPPRAMVASRRPFRVTPAGYSPVGGGCALAVECSSRPQKKATKHHMKTRPKKSQPWDRNRRPTQYPPLPPLPPDWTLVAAGATVDAAAQAEEGDEEEPEPGAAPGVGGGGGAVRRRLTPPVVSLPCAF</sequence>
<dbReference type="Gramene" id="ORUFI11G17810.1">
    <property type="protein sequence ID" value="ORUFI11G17810.1"/>
    <property type="gene ID" value="ORUFI11G17810"/>
</dbReference>
<dbReference type="PANTHER" id="PTHR35512">
    <property type="entry name" value="OS11G0550900 PROTEIN"/>
    <property type="match status" value="1"/>
</dbReference>
<evidence type="ECO:0000256" key="1">
    <source>
        <dbReference type="SAM" id="MobiDB-lite"/>
    </source>
</evidence>
<keyword evidence="3" id="KW-1185">Reference proteome</keyword>
<feature type="region of interest" description="Disordered" evidence="1">
    <location>
        <begin position="265"/>
        <end position="313"/>
    </location>
</feature>
<reference evidence="2" key="2">
    <citation type="submission" date="2015-06" db="UniProtKB">
        <authorList>
            <consortium name="EnsemblPlants"/>
        </authorList>
    </citation>
    <scope>IDENTIFICATION</scope>
</reference>